<dbReference type="EMBL" id="JAACJJ010000014">
    <property type="protein sequence ID" value="KAF5327357.1"/>
    <property type="molecule type" value="Genomic_DNA"/>
</dbReference>
<evidence type="ECO:0000313" key="2">
    <source>
        <dbReference type="EMBL" id="KAF5327357.1"/>
    </source>
</evidence>
<organism evidence="2 3">
    <name type="scientific">Psilocybe cf. subviscida</name>
    <dbReference type="NCBI Taxonomy" id="2480587"/>
    <lineage>
        <taxon>Eukaryota</taxon>
        <taxon>Fungi</taxon>
        <taxon>Dikarya</taxon>
        <taxon>Basidiomycota</taxon>
        <taxon>Agaricomycotina</taxon>
        <taxon>Agaricomycetes</taxon>
        <taxon>Agaricomycetidae</taxon>
        <taxon>Agaricales</taxon>
        <taxon>Agaricineae</taxon>
        <taxon>Strophariaceae</taxon>
        <taxon>Psilocybe</taxon>
    </lineage>
</organism>
<name>A0A8H5F8E9_9AGAR</name>
<gene>
    <name evidence="2" type="ORF">D9619_004991</name>
</gene>
<dbReference type="Proteomes" id="UP000567179">
    <property type="component" value="Unassembled WGS sequence"/>
</dbReference>
<proteinExistence type="predicted"/>
<protein>
    <submittedName>
        <fullName evidence="2">Uncharacterized protein</fullName>
    </submittedName>
</protein>
<accession>A0A8H5F8E9</accession>
<dbReference type="AlphaFoldDB" id="A0A8H5F8E9"/>
<evidence type="ECO:0000313" key="3">
    <source>
        <dbReference type="Proteomes" id="UP000567179"/>
    </source>
</evidence>
<sequence>MVSFQLLPPEIVTKILELVVQSSRESLSSFRSTSDPILYLLPSPLSVDKSISLLRQVCYLWNDILRKIVLPPILSGSLDLCVAVSKGAQELAHAECVLDAIFESKATSRLRSIFLKDMSPSHGLLDLFEVIIGSGAVELPCLQRIEIQFGKVDDIGDFRQTKKVDAVALALSQISTLSELYWYSENFISHEIPWTQFKKIFLHAEFTLRTVVNCLEMCTSATNIGIEGIDGWAPEPDVDRGYSSSFVLLPNLKDLILEGEGNIFTILDDLSLPEIESIQIVLRHPLPGRHIRISAAASLQRFMYRHQHAMSITIKVEGGRRNTTDRREYVTVSLSRGHLRGKSDSSGKEGVPTFYPPDFTSPRRRVPKEINDFLGTLIAEVRTLQ</sequence>
<feature type="region of interest" description="Disordered" evidence="1">
    <location>
        <begin position="338"/>
        <end position="362"/>
    </location>
</feature>
<comment type="caution">
    <text evidence="2">The sequence shown here is derived from an EMBL/GenBank/DDBJ whole genome shotgun (WGS) entry which is preliminary data.</text>
</comment>
<reference evidence="2 3" key="1">
    <citation type="journal article" date="2020" name="ISME J.">
        <title>Uncovering the hidden diversity of litter-decomposition mechanisms in mushroom-forming fungi.</title>
        <authorList>
            <person name="Floudas D."/>
            <person name="Bentzer J."/>
            <person name="Ahren D."/>
            <person name="Johansson T."/>
            <person name="Persson P."/>
            <person name="Tunlid A."/>
        </authorList>
    </citation>
    <scope>NUCLEOTIDE SEQUENCE [LARGE SCALE GENOMIC DNA]</scope>
    <source>
        <strain evidence="2 3">CBS 101986</strain>
    </source>
</reference>
<keyword evidence="3" id="KW-1185">Reference proteome</keyword>
<evidence type="ECO:0000256" key="1">
    <source>
        <dbReference type="SAM" id="MobiDB-lite"/>
    </source>
</evidence>